<keyword evidence="5" id="KW-0456">Lyase</keyword>
<dbReference type="EC" id="4.2.1.1" evidence="2"/>
<feature type="compositionally biased region" description="Low complexity" evidence="7">
    <location>
        <begin position="23"/>
        <end position="36"/>
    </location>
</feature>
<comment type="similarity">
    <text evidence="1">Belongs to the alpha-carbonic anhydrase family.</text>
</comment>
<dbReference type="SMART" id="SM01057">
    <property type="entry name" value="Carb_anhydrase"/>
    <property type="match status" value="1"/>
</dbReference>
<dbReference type="EMBL" id="JADFUA010000004">
    <property type="protein sequence ID" value="MBE9609489.1"/>
    <property type="molecule type" value="Genomic_DNA"/>
</dbReference>
<dbReference type="AlphaFoldDB" id="A0A8J7KEF9"/>
<evidence type="ECO:0000256" key="5">
    <source>
        <dbReference type="ARBA" id="ARBA00023239"/>
    </source>
</evidence>
<organism evidence="10 11">
    <name type="scientific">Chitinilyticum piscinae</name>
    <dbReference type="NCBI Taxonomy" id="2866724"/>
    <lineage>
        <taxon>Bacteria</taxon>
        <taxon>Pseudomonadati</taxon>
        <taxon>Pseudomonadota</taxon>
        <taxon>Betaproteobacteria</taxon>
        <taxon>Neisseriales</taxon>
        <taxon>Chitinibacteraceae</taxon>
        <taxon>Chitinilyticum</taxon>
    </lineage>
</organism>
<evidence type="ECO:0000259" key="9">
    <source>
        <dbReference type="PROSITE" id="PS51144"/>
    </source>
</evidence>
<gene>
    <name evidence="10" type="ORF">INR99_09000</name>
</gene>
<feature type="domain" description="Alpha-carbonic anhydrase" evidence="9">
    <location>
        <begin position="55"/>
        <end position="279"/>
    </location>
</feature>
<evidence type="ECO:0000313" key="11">
    <source>
        <dbReference type="Proteomes" id="UP000604481"/>
    </source>
</evidence>
<sequence>MRSLICSLALLFAAGNTLASSTSHAPAASHKAPAAHAKTKAASHDSKGSQHDGPVHWSYEGAGGPENWAGLDAANGLCASGRQQSPIDIRTTYSMALDPLQFDYKPTKLNVLNNGHTIQHNIEPGSWLQVGNDRYQLLQFHFHTPSEEAVGGKRYPMVAHLVHKNDAGQLAVVAVFLTQGTVDNPLFNQLWARLPDEHPMSLTFEDQKYNPATILPRDLRYWTLMGSLTTPPCSEGVRWLILKTPVAISKKQLAQFRKEFSMNARPIQPLNERAILDAQ</sequence>
<keyword evidence="3" id="KW-0479">Metal-binding</keyword>
<keyword evidence="4" id="KW-0862">Zinc</keyword>
<evidence type="ECO:0000256" key="7">
    <source>
        <dbReference type="SAM" id="MobiDB-lite"/>
    </source>
</evidence>
<feature type="chain" id="PRO_5035319947" description="carbonic anhydrase" evidence="8">
    <location>
        <begin position="20"/>
        <end position="279"/>
    </location>
</feature>
<dbReference type="GO" id="GO:0004089">
    <property type="term" value="F:carbonate dehydratase activity"/>
    <property type="evidence" value="ECO:0007669"/>
    <property type="project" value="UniProtKB-EC"/>
</dbReference>
<evidence type="ECO:0000256" key="3">
    <source>
        <dbReference type="ARBA" id="ARBA00022723"/>
    </source>
</evidence>
<feature type="signal peptide" evidence="8">
    <location>
        <begin position="1"/>
        <end position="19"/>
    </location>
</feature>
<comment type="catalytic activity">
    <reaction evidence="6">
        <text>hydrogencarbonate + H(+) = CO2 + H2O</text>
        <dbReference type="Rhea" id="RHEA:10748"/>
        <dbReference type="ChEBI" id="CHEBI:15377"/>
        <dbReference type="ChEBI" id="CHEBI:15378"/>
        <dbReference type="ChEBI" id="CHEBI:16526"/>
        <dbReference type="ChEBI" id="CHEBI:17544"/>
        <dbReference type="EC" id="4.2.1.1"/>
    </reaction>
</comment>
<dbReference type="InterPro" id="IPR001148">
    <property type="entry name" value="CA_dom"/>
</dbReference>
<feature type="region of interest" description="Disordered" evidence="7">
    <location>
        <begin position="23"/>
        <end position="60"/>
    </location>
</feature>
<evidence type="ECO:0000256" key="8">
    <source>
        <dbReference type="SAM" id="SignalP"/>
    </source>
</evidence>
<dbReference type="PANTHER" id="PTHR18952:SF265">
    <property type="entry name" value="CARBONIC ANHYDRASE"/>
    <property type="match status" value="1"/>
</dbReference>
<dbReference type="Proteomes" id="UP000604481">
    <property type="component" value="Unassembled WGS sequence"/>
</dbReference>
<dbReference type="SUPFAM" id="SSF51069">
    <property type="entry name" value="Carbonic anhydrase"/>
    <property type="match status" value="1"/>
</dbReference>
<dbReference type="RefSeq" id="WP_194116012.1">
    <property type="nucleotide sequence ID" value="NZ_JADFUA010000004.1"/>
</dbReference>
<feature type="compositionally biased region" description="Basic and acidic residues" evidence="7">
    <location>
        <begin position="42"/>
        <end position="54"/>
    </location>
</feature>
<evidence type="ECO:0000256" key="4">
    <source>
        <dbReference type="ARBA" id="ARBA00022833"/>
    </source>
</evidence>
<keyword evidence="11" id="KW-1185">Reference proteome</keyword>
<evidence type="ECO:0000256" key="1">
    <source>
        <dbReference type="ARBA" id="ARBA00010718"/>
    </source>
</evidence>
<comment type="caution">
    <text evidence="10">The sequence shown here is derived from an EMBL/GenBank/DDBJ whole genome shotgun (WGS) entry which is preliminary data.</text>
</comment>
<accession>A0A8J7KEF9</accession>
<evidence type="ECO:0000313" key="10">
    <source>
        <dbReference type="EMBL" id="MBE9609489.1"/>
    </source>
</evidence>
<dbReference type="Pfam" id="PF00194">
    <property type="entry name" value="Carb_anhydrase"/>
    <property type="match status" value="1"/>
</dbReference>
<keyword evidence="8" id="KW-0732">Signal</keyword>
<dbReference type="InterPro" id="IPR023561">
    <property type="entry name" value="Carbonic_anhydrase_a-class"/>
</dbReference>
<evidence type="ECO:0000256" key="6">
    <source>
        <dbReference type="ARBA" id="ARBA00048348"/>
    </source>
</evidence>
<reference evidence="10 11" key="1">
    <citation type="submission" date="2020-10" db="EMBL/GenBank/DDBJ databases">
        <title>The genome sequence of Chitinilyticum litopenaei 4Y14.</title>
        <authorList>
            <person name="Liu Y."/>
        </authorList>
    </citation>
    <scope>NUCLEOTIDE SEQUENCE [LARGE SCALE GENOMIC DNA]</scope>
    <source>
        <strain evidence="10 11">4Y14</strain>
    </source>
</reference>
<proteinExistence type="inferred from homology"/>
<dbReference type="Gene3D" id="3.10.200.10">
    <property type="entry name" value="Alpha carbonic anhydrase"/>
    <property type="match status" value="1"/>
</dbReference>
<evidence type="ECO:0000256" key="2">
    <source>
        <dbReference type="ARBA" id="ARBA00012925"/>
    </source>
</evidence>
<dbReference type="GO" id="GO:0008270">
    <property type="term" value="F:zinc ion binding"/>
    <property type="evidence" value="ECO:0007669"/>
    <property type="project" value="InterPro"/>
</dbReference>
<dbReference type="InterPro" id="IPR041891">
    <property type="entry name" value="Alpha_CA_prokaryot-like"/>
</dbReference>
<dbReference type="PROSITE" id="PS51144">
    <property type="entry name" value="ALPHA_CA_2"/>
    <property type="match status" value="1"/>
</dbReference>
<name>A0A8J7KEF9_9NEIS</name>
<protein>
    <recommendedName>
        <fullName evidence="2">carbonic anhydrase</fullName>
        <ecNumber evidence="2">4.2.1.1</ecNumber>
    </recommendedName>
</protein>
<dbReference type="InterPro" id="IPR036398">
    <property type="entry name" value="CA_dom_sf"/>
</dbReference>
<dbReference type="CDD" id="cd03124">
    <property type="entry name" value="alpha_CA_prokaryotic_like"/>
    <property type="match status" value="1"/>
</dbReference>
<dbReference type="PANTHER" id="PTHR18952">
    <property type="entry name" value="CARBONIC ANHYDRASE"/>
    <property type="match status" value="1"/>
</dbReference>